<comment type="caution">
    <text evidence="3">The sequence shown here is derived from an EMBL/GenBank/DDBJ whole genome shotgun (WGS) entry which is preliminary data.</text>
</comment>
<feature type="domain" description="Tudor" evidence="2">
    <location>
        <begin position="163"/>
        <end position="224"/>
    </location>
</feature>
<gene>
    <name evidence="3" type="ORF">H9982_02615</name>
</gene>
<evidence type="ECO:0000259" key="2">
    <source>
        <dbReference type="PROSITE" id="PS50304"/>
    </source>
</evidence>
<reference evidence="3" key="1">
    <citation type="journal article" date="2021" name="PeerJ">
        <title>Extensive microbial diversity within the chicken gut microbiome revealed by metagenomics and culture.</title>
        <authorList>
            <person name="Gilroy R."/>
            <person name="Ravi A."/>
            <person name="Getino M."/>
            <person name="Pursley I."/>
            <person name="Horton D.L."/>
            <person name="Alikhan N.F."/>
            <person name="Baker D."/>
            <person name="Gharbi K."/>
            <person name="Hall N."/>
            <person name="Watson M."/>
            <person name="Adriaenssens E.M."/>
            <person name="Foster-Nyarko E."/>
            <person name="Jarju S."/>
            <person name="Secka A."/>
            <person name="Antonio M."/>
            <person name="Oren A."/>
            <person name="Chaudhuri R.R."/>
            <person name="La Ragione R."/>
            <person name="Hildebrand F."/>
            <person name="Pallen M.J."/>
        </authorList>
    </citation>
    <scope>NUCLEOTIDE SEQUENCE</scope>
    <source>
        <strain evidence="3">ChiHjej12B11-16260</strain>
    </source>
</reference>
<dbReference type="InterPro" id="IPR007466">
    <property type="entry name" value="Peptidyl-Arg-deiminase_porph"/>
</dbReference>
<dbReference type="SUPFAM" id="SSF55909">
    <property type="entry name" value="Pentein"/>
    <property type="match status" value="1"/>
</dbReference>
<keyword evidence="1" id="KW-0378">Hydrolase</keyword>
<reference evidence="3" key="2">
    <citation type="submission" date="2021-04" db="EMBL/GenBank/DDBJ databases">
        <authorList>
            <person name="Gilroy R."/>
        </authorList>
    </citation>
    <scope>NUCLEOTIDE SEQUENCE</scope>
    <source>
        <strain evidence="3">ChiHjej12B11-16260</strain>
    </source>
</reference>
<evidence type="ECO:0000313" key="3">
    <source>
        <dbReference type="EMBL" id="HIX45093.1"/>
    </source>
</evidence>
<dbReference type="Proteomes" id="UP000824246">
    <property type="component" value="Unassembled WGS sequence"/>
</dbReference>
<dbReference type="GO" id="GO:0047632">
    <property type="term" value="F:agmatine deiminase activity"/>
    <property type="evidence" value="ECO:0007669"/>
    <property type="project" value="TreeGrafter"/>
</dbReference>
<dbReference type="Pfam" id="PF04371">
    <property type="entry name" value="PAD_porph"/>
    <property type="match status" value="1"/>
</dbReference>
<dbReference type="GO" id="GO:0004668">
    <property type="term" value="F:protein-arginine deiminase activity"/>
    <property type="evidence" value="ECO:0007669"/>
    <property type="project" value="InterPro"/>
</dbReference>
<proteinExistence type="predicted"/>
<dbReference type="PANTHER" id="PTHR31377:SF0">
    <property type="entry name" value="AGMATINE DEIMINASE-RELATED"/>
    <property type="match status" value="1"/>
</dbReference>
<dbReference type="EMBL" id="DXFB01000070">
    <property type="protein sequence ID" value="HIX45093.1"/>
    <property type="molecule type" value="Genomic_DNA"/>
</dbReference>
<name>A0A9D1VQT1_9BACT</name>
<organism evidence="3 4">
    <name type="scientific">Candidatus Barnesiella excrementipullorum</name>
    <dbReference type="NCBI Taxonomy" id="2838479"/>
    <lineage>
        <taxon>Bacteria</taxon>
        <taxon>Pseudomonadati</taxon>
        <taxon>Bacteroidota</taxon>
        <taxon>Bacteroidia</taxon>
        <taxon>Bacteroidales</taxon>
        <taxon>Barnesiellaceae</taxon>
        <taxon>Barnesiella</taxon>
    </lineage>
</organism>
<dbReference type="PROSITE" id="PS50304">
    <property type="entry name" value="TUDOR"/>
    <property type="match status" value="1"/>
</dbReference>
<evidence type="ECO:0000256" key="1">
    <source>
        <dbReference type="ARBA" id="ARBA00022801"/>
    </source>
</evidence>
<evidence type="ECO:0000313" key="4">
    <source>
        <dbReference type="Proteomes" id="UP000824246"/>
    </source>
</evidence>
<accession>A0A9D1VQT1</accession>
<protein>
    <submittedName>
        <fullName evidence="3">Agmatine deiminase family protein</fullName>
    </submittedName>
</protein>
<sequence length="349" mass="38965">MENDMLNSRRVVLPAEWDAQSGVQLTWPHAATDWAYMLDEVEACFVAIAREIAARELLLIVTPERERVEARIADEVNMEHVRWAECPTNDTWARDHGGITILRDGKPVICDFAFNGWGLKFAACYDNLITSHCYRAGLFDAAYANKLNFIIEGGSIESDGRGTLLVTSECLLSPNRNGEWNRAQIEAYLSETLGLQRVLWLDYGYLAGDDTDSHIDTLARLAPDDTILYVQCLDAADEHYEALQAMERQLRSFTTAEGKPYRLMPLPMARPAYDTDGERLPATYANFLVLNDAVLYPVYGSPQEDEAAGKVIAAAFPGREVVPVDCRPLICQHGSLHCVTMQYPAGVLK</sequence>
<dbReference type="AlphaFoldDB" id="A0A9D1VQT1"/>
<dbReference type="PANTHER" id="PTHR31377">
    <property type="entry name" value="AGMATINE DEIMINASE-RELATED"/>
    <property type="match status" value="1"/>
</dbReference>
<dbReference type="GO" id="GO:0009446">
    <property type="term" value="P:putrescine biosynthetic process"/>
    <property type="evidence" value="ECO:0007669"/>
    <property type="project" value="InterPro"/>
</dbReference>
<dbReference type="Gene3D" id="3.75.10.10">
    <property type="entry name" value="L-arginine/glycine Amidinotransferase, Chain A"/>
    <property type="match status" value="1"/>
</dbReference>
<dbReference type="InterPro" id="IPR002999">
    <property type="entry name" value="Tudor"/>
</dbReference>